<keyword evidence="2" id="KW-1185">Reference proteome</keyword>
<accession>A0AAD9ABN1</accession>
<protein>
    <submittedName>
        <fullName evidence="1">Uncharacterized protein</fullName>
    </submittedName>
</protein>
<evidence type="ECO:0000313" key="2">
    <source>
        <dbReference type="Proteomes" id="UP001243330"/>
    </source>
</evidence>
<proteinExistence type="predicted"/>
<dbReference type="Proteomes" id="UP001243330">
    <property type="component" value="Unassembled WGS sequence"/>
</dbReference>
<gene>
    <name evidence="1" type="ORF">CCHR01_13294</name>
</gene>
<sequence length="58" mass="7010">MSSFRELRATFDLPVYNHFIRNFLCQDTLQYLNRRASWLKEYIFLHTAAWYKVSGFGS</sequence>
<comment type="caution">
    <text evidence="1">The sequence shown here is derived from an EMBL/GenBank/DDBJ whole genome shotgun (WGS) entry which is preliminary data.</text>
</comment>
<dbReference type="EMBL" id="JAQOWY010000327">
    <property type="protein sequence ID" value="KAK1844060.1"/>
    <property type="molecule type" value="Genomic_DNA"/>
</dbReference>
<dbReference type="AlphaFoldDB" id="A0AAD9ABN1"/>
<name>A0AAD9ABN1_9PEZI</name>
<reference evidence="1" key="1">
    <citation type="submission" date="2023-01" db="EMBL/GenBank/DDBJ databases">
        <title>Colletotrichum chrysophilum M932 genome sequence.</title>
        <authorList>
            <person name="Baroncelli R."/>
        </authorList>
    </citation>
    <scope>NUCLEOTIDE SEQUENCE</scope>
    <source>
        <strain evidence="1">M932</strain>
    </source>
</reference>
<evidence type="ECO:0000313" key="1">
    <source>
        <dbReference type="EMBL" id="KAK1844060.1"/>
    </source>
</evidence>
<organism evidence="1 2">
    <name type="scientific">Colletotrichum chrysophilum</name>
    <dbReference type="NCBI Taxonomy" id="1836956"/>
    <lineage>
        <taxon>Eukaryota</taxon>
        <taxon>Fungi</taxon>
        <taxon>Dikarya</taxon>
        <taxon>Ascomycota</taxon>
        <taxon>Pezizomycotina</taxon>
        <taxon>Sordariomycetes</taxon>
        <taxon>Hypocreomycetidae</taxon>
        <taxon>Glomerellales</taxon>
        <taxon>Glomerellaceae</taxon>
        <taxon>Colletotrichum</taxon>
        <taxon>Colletotrichum gloeosporioides species complex</taxon>
    </lineage>
</organism>